<evidence type="ECO:0000256" key="5">
    <source>
        <dbReference type="ARBA" id="ARBA00022692"/>
    </source>
</evidence>
<protein>
    <recommendedName>
        <fullName evidence="8">UPF0299 membrane protein BKG96_05870</fullName>
    </recommendedName>
</protein>
<evidence type="ECO:0000256" key="6">
    <source>
        <dbReference type="ARBA" id="ARBA00022989"/>
    </source>
</evidence>
<comment type="subcellular location">
    <subcellularLocation>
        <location evidence="1">Cell inner membrane</location>
        <topology evidence="1">Multi-pass membrane protein</topology>
    </subcellularLocation>
    <subcellularLocation>
        <location evidence="8">Cell membrane</location>
        <topology evidence="8">Multi-pass membrane protein</topology>
    </subcellularLocation>
</comment>
<keyword evidence="6 8" id="KW-1133">Transmembrane helix</keyword>
<name>A0A1V3KLH6_9PAST</name>
<dbReference type="GO" id="GO:0005886">
    <property type="term" value="C:plasma membrane"/>
    <property type="evidence" value="ECO:0007669"/>
    <property type="project" value="UniProtKB-SubCell"/>
</dbReference>
<evidence type="ECO:0000313" key="9">
    <source>
        <dbReference type="EMBL" id="OOF78445.1"/>
    </source>
</evidence>
<dbReference type="HAMAP" id="MF_01144">
    <property type="entry name" value="UPF0299"/>
    <property type="match status" value="1"/>
</dbReference>
<proteinExistence type="inferred from homology"/>
<feature type="transmembrane region" description="Helical" evidence="8">
    <location>
        <begin position="92"/>
        <end position="116"/>
    </location>
</feature>
<feature type="transmembrane region" description="Helical" evidence="8">
    <location>
        <begin position="56"/>
        <end position="80"/>
    </location>
</feature>
<feature type="transmembrane region" description="Helical" evidence="8">
    <location>
        <begin position="5"/>
        <end position="22"/>
    </location>
</feature>
<comment type="caution">
    <text evidence="9">The sequence shown here is derived from an EMBL/GenBank/DDBJ whole genome shotgun (WGS) entry which is preliminary data.</text>
</comment>
<dbReference type="NCBIfam" id="NF002494">
    <property type="entry name" value="PRK01821.1"/>
    <property type="match status" value="1"/>
</dbReference>
<evidence type="ECO:0000313" key="10">
    <source>
        <dbReference type="Proteomes" id="UP000189114"/>
    </source>
</evidence>
<dbReference type="Pfam" id="PF03788">
    <property type="entry name" value="LrgA"/>
    <property type="match status" value="1"/>
</dbReference>
<dbReference type="Proteomes" id="UP000189114">
    <property type="component" value="Unassembled WGS sequence"/>
</dbReference>
<keyword evidence="5 8" id="KW-0812">Transmembrane</keyword>
<comment type="similarity">
    <text evidence="2 8">Belongs to the UPF0299 family.</text>
</comment>
<accession>A0A1V3KLH6</accession>
<feature type="transmembrane region" description="Helical" evidence="8">
    <location>
        <begin position="28"/>
        <end position="49"/>
    </location>
</feature>
<evidence type="ECO:0000256" key="3">
    <source>
        <dbReference type="ARBA" id="ARBA00022475"/>
    </source>
</evidence>
<dbReference type="RefSeq" id="WP_077586719.1">
    <property type="nucleotide sequence ID" value="NZ_MLAE01000025.1"/>
</dbReference>
<organism evidence="9 10">
    <name type="scientific">Rodentibacter caecimuris</name>
    <dbReference type="NCBI Taxonomy" id="1796644"/>
    <lineage>
        <taxon>Bacteria</taxon>
        <taxon>Pseudomonadati</taxon>
        <taxon>Pseudomonadota</taxon>
        <taxon>Gammaproteobacteria</taxon>
        <taxon>Pasteurellales</taxon>
        <taxon>Pasteurellaceae</taxon>
        <taxon>Rodentibacter</taxon>
    </lineage>
</organism>
<dbReference type="AlphaFoldDB" id="A0A1V3KLH6"/>
<keyword evidence="7 8" id="KW-0472">Membrane</keyword>
<evidence type="ECO:0000256" key="8">
    <source>
        <dbReference type="HAMAP-Rule" id="MF_01144"/>
    </source>
</evidence>
<dbReference type="InterPro" id="IPR022957">
    <property type="entry name" value="Uncharacterised_UPF0299"/>
</dbReference>
<dbReference type="PANTHER" id="PTHR33931:SF5">
    <property type="entry name" value="UPF0299 MEMBRANE PROTEIN YOHJ"/>
    <property type="match status" value="1"/>
</dbReference>
<evidence type="ECO:0000256" key="1">
    <source>
        <dbReference type="ARBA" id="ARBA00004429"/>
    </source>
</evidence>
<dbReference type="InterPro" id="IPR005538">
    <property type="entry name" value="LrgA/CidA"/>
</dbReference>
<dbReference type="EMBL" id="MLAE01000025">
    <property type="protein sequence ID" value="OOF78445.1"/>
    <property type="molecule type" value="Genomic_DNA"/>
</dbReference>
<evidence type="ECO:0000256" key="7">
    <source>
        <dbReference type="ARBA" id="ARBA00023136"/>
    </source>
</evidence>
<gene>
    <name evidence="9" type="ORF">BKG96_05870</name>
</gene>
<evidence type="ECO:0000256" key="2">
    <source>
        <dbReference type="ARBA" id="ARBA00006979"/>
    </source>
</evidence>
<sequence length="143" mass="16380">MLYKLFLLVRSLLILYIMLYLGNQIASFIPAGVPGSIWGLLLLFIGLTTRIIPLEWIYFGASLLIHFMAVLFVPVSVGIIKYSDLLWAQMNILIIPNVVSTCVTLVFIGIVANMMFERQSFRHKRKKVLAKRIAQEEKQTHQQ</sequence>
<dbReference type="PANTHER" id="PTHR33931">
    <property type="entry name" value="HOLIN-LIKE PROTEIN CIDA-RELATED"/>
    <property type="match status" value="1"/>
</dbReference>
<evidence type="ECO:0000256" key="4">
    <source>
        <dbReference type="ARBA" id="ARBA00022519"/>
    </source>
</evidence>
<keyword evidence="3 8" id="KW-1003">Cell membrane</keyword>
<reference evidence="10" key="1">
    <citation type="submission" date="2016-10" db="EMBL/GenBank/DDBJ databases">
        <title>Rodentibacter gen. nov. and new species.</title>
        <authorList>
            <person name="Christensen H."/>
        </authorList>
    </citation>
    <scope>NUCLEOTIDE SEQUENCE [LARGE SCALE GENOMIC DNA]</scope>
    <source>
        <strain evidence="10">Ppn152</strain>
    </source>
</reference>
<keyword evidence="4" id="KW-0997">Cell inner membrane</keyword>